<proteinExistence type="predicted"/>
<dbReference type="Gene3D" id="3.40.50.720">
    <property type="entry name" value="NAD(P)-binding Rossmann-like Domain"/>
    <property type="match status" value="1"/>
</dbReference>
<name>A0ABV2HEG6_9HYPH</name>
<accession>A0ABV2HEG6</accession>
<keyword evidence="2" id="KW-1185">Reference proteome</keyword>
<comment type="caution">
    <text evidence="1">The sequence shown here is derived from an EMBL/GenBank/DDBJ whole genome shotgun (WGS) entry which is preliminary data.</text>
</comment>
<feature type="non-terminal residue" evidence="1">
    <location>
        <position position="48"/>
    </location>
</feature>
<protein>
    <submittedName>
        <fullName evidence="1">Mannitol-1-phosphate/altronate dehydrogenase</fullName>
    </submittedName>
</protein>
<dbReference type="Proteomes" id="UP001549031">
    <property type="component" value="Unassembled WGS sequence"/>
</dbReference>
<evidence type="ECO:0000313" key="2">
    <source>
        <dbReference type="Proteomes" id="UP001549031"/>
    </source>
</evidence>
<dbReference type="EMBL" id="JBEPLJ010000055">
    <property type="protein sequence ID" value="MET3588926.1"/>
    <property type="molecule type" value="Genomic_DNA"/>
</dbReference>
<dbReference type="SUPFAM" id="SSF51735">
    <property type="entry name" value="NAD(P)-binding Rossmann-fold domains"/>
    <property type="match status" value="1"/>
</dbReference>
<evidence type="ECO:0000313" key="1">
    <source>
        <dbReference type="EMBL" id="MET3588926.1"/>
    </source>
</evidence>
<dbReference type="InterPro" id="IPR036291">
    <property type="entry name" value="NAD(P)-bd_dom_sf"/>
</dbReference>
<organism evidence="1 2">
    <name type="scientific">Pseudorhizobium tarimense</name>
    <dbReference type="NCBI Taxonomy" id="1079109"/>
    <lineage>
        <taxon>Bacteria</taxon>
        <taxon>Pseudomonadati</taxon>
        <taxon>Pseudomonadota</taxon>
        <taxon>Alphaproteobacteria</taxon>
        <taxon>Hyphomicrobiales</taxon>
        <taxon>Rhizobiaceae</taxon>
        <taxon>Rhizobium/Agrobacterium group</taxon>
        <taxon>Pseudorhizobium</taxon>
    </lineage>
</organism>
<sequence length="48" mass="5100">MTVKLSAAVLGEIAHTAAVPAYDPIMLTPGILHFGVGNFHRAHQAVYL</sequence>
<reference evidence="1 2" key="1">
    <citation type="submission" date="2024-06" db="EMBL/GenBank/DDBJ databases">
        <title>Genomic Encyclopedia of Type Strains, Phase IV (KMG-IV): sequencing the most valuable type-strain genomes for metagenomic binning, comparative biology and taxonomic classification.</title>
        <authorList>
            <person name="Goeker M."/>
        </authorList>
    </citation>
    <scope>NUCLEOTIDE SEQUENCE [LARGE SCALE GENOMIC DNA]</scope>
    <source>
        <strain evidence="1 2">DSM 105042</strain>
    </source>
</reference>
<gene>
    <name evidence="1" type="ORF">ABID21_005072</name>
</gene>